<gene>
    <name evidence="2" type="ORF">RIF29_22471</name>
</gene>
<comment type="caution">
    <text evidence="2">The sequence shown here is derived from an EMBL/GenBank/DDBJ whole genome shotgun (WGS) entry which is preliminary data.</text>
</comment>
<dbReference type="Proteomes" id="UP001372338">
    <property type="component" value="Unassembled WGS sequence"/>
</dbReference>
<organism evidence="2 3">
    <name type="scientific">Crotalaria pallida</name>
    <name type="common">Smooth rattlebox</name>
    <name type="synonym">Crotalaria striata</name>
    <dbReference type="NCBI Taxonomy" id="3830"/>
    <lineage>
        <taxon>Eukaryota</taxon>
        <taxon>Viridiplantae</taxon>
        <taxon>Streptophyta</taxon>
        <taxon>Embryophyta</taxon>
        <taxon>Tracheophyta</taxon>
        <taxon>Spermatophyta</taxon>
        <taxon>Magnoliopsida</taxon>
        <taxon>eudicotyledons</taxon>
        <taxon>Gunneridae</taxon>
        <taxon>Pentapetalae</taxon>
        <taxon>rosids</taxon>
        <taxon>fabids</taxon>
        <taxon>Fabales</taxon>
        <taxon>Fabaceae</taxon>
        <taxon>Papilionoideae</taxon>
        <taxon>50 kb inversion clade</taxon>
        <taxon>genistoids sensu lato</taxon>
        <taxon>core genistoids</taxon>
        <taxon>Crotalarieae</taxon>
        <taxon>Crotalaria</taxon>
    </lineage>
</organism>
<dbReference type="EMBL" id="JAYWIO010000004">
    <property type="protein sequence ID" value="KAK7269736.1"/>
    <property type="molecule type" value="Genomic_DNA"/>
</dbReference>
<dbReference type="AlphaFoldDB" id="A0AAN9F6D9"/>
<protein>
    <submittedName>
        <fullName evidence="2">Uncharacterized protein</fullName>
    </submittedName>
</protein>
<evidence type="ECO:0000313" key="2">
    <source>
        <dbReference type="EMBL" id="KAK7269736.1"/>
    </source>
</evidence>
<keyword evidence="3" id="KW-1185">Reference proteome</keyword>
<name>A0AAN9F6D9_CROPI</name>
<proteinExistence type="predicted"/>
<evidence type="ECO:0000256" key="1">
    <source>
        <dbReference type="SAM" id="MobiDB-lite"/>
    </source>
</evidence>
<accession>A0AAN9F6D9</accession>
<sequence length="71" mass="7851">MYLSTREFGGLLVSSILKANAGSVESNVFGGDICLCSSREDENPFSSLKQKLNRSHEMPIHHTSVNPNWVN</sequence>
<feature type="region of interest" description="Disordered" evidence="1">
    <location>
        <begin position="47"/>
        <end position="71"/>
    </location>
</feature>
<reference evidence="2 3" key="1">
    <citation type="submission" date="2024-01" db="EMBL/GenBank/DDBJ databases">
        <title>The genomes of 5 underutilized Papilionoideae crops provide insights into root nodulation and disease resistanc.</title>
        <authorList>
            <person name="Yuan L."/>
        </authorList>
    </citation>
    <scope>NUCLEOTIDE SEQUENCE [LARGE SCALE GENOMIC DNA]</scope>
    <source>
        <strain evidence="2">ZHUSHIDOU_FW_LH</strain>
        <tissue evidence="2">Leaf</tissue>
    </source>
</reference>
<evidence type="ECO:0000313" key="3">
    <source>
        <dbReference type="Proteomes" id="UP001372338"/>
    </source>
</evidence>